<comment type="subcellular location">
    <subcellularLocation>
        <location evidence="1">Endoplasmic reticulum membrane</location>
        <topology evidence="1">Multi-pass membrane protein</topology>
    </subcellularLocation>
</comment>
<comment type="similarity">
    <text evidence="7">Belongs to the type 2 lipid phosphate phosphatase family.</text>
</comment>
<dbReference type="SMART" id="SM00014">
    <property type="entry name" value="acidPPc"/>
    <property type="match status" value="1"/>
</dbReference>
<proteinExistence type="inferred from homology"/>
<accession>A0A9P8PU96</accession>
<evidence type="ECO:0000256" key="3">
    <source>
        <dbReference type="ARBA" id="ARBA00022801"/>
    </source>
</evidence>
<comment type="caution">
    <text evidence="10">The sequence shown here is derived from an EMBL/GenBank/DDBJ whole genome shotgun (WGS) entry which is preliminary data.</text>
</comment>
<evidence type="ECO:0000256" key="5">
    <source>
        <dbReference type="ARBA" id="ARBA00022989"/>
    </source>
</evidence>
<feature type="transmembrane region" description="Helical" evidence="8">
    <location>
        <begin position="186"/>
        <end position="207"/>
    </location>
</feature>
<dbReference type="GO" id="GO:0005789">
    <property type="term" value="C:endoplasmic reticulum membrane"/>
    <property type="evidence" value="ECO:0007669"/>
    <property type="project" value="UniProtKB-SubCell"/>
</dbReference>
<evidence type="ECO:0000256" key="7">
    <source>
        <dbReference type="ARBA" id="ARBA00038324"/>
    </source>
</evidence>
<keyword evidence="4" id="KW-0256">Endoplasmic reticulum</keyword>
<keyword evidence="2 8" id="KW-0812">Transmembrane</keyword>
<dbReference type="PANTHER" id="PTHR14969">
    <property type="entry name" value="SPHINGOSINE-1-PHOSPHATE PHOSPHOHYDROLASE"/>
    <property type="match status" value="1"/>
</dbReference>
<dbReference type="AlphaFoldDB" id="A0A9P8PU96"/>
<dbReference type="Pfam" id="PF01569">
    <property type="entry name" value="PAP2"/>
    <property type="match status" value="1"/>
</dbReference>
<keyword evidence="6 8" id="KW-0472">Membrane</keyword>
<keyword evidence="11" id="KW-1185">Reference proteome</keyword>
<dbReference type="EMBL" id="JAEUBF010000443">
    <property type="protein sequence ID" value="KAH3678523.1"/>
    <property type="molecule type" value="Genomic_DNA"/>
</dbReference>
<dbReference type="InterPro" id="IPR036938">
    <property type="entry name" value="PAP2/HPO_sf"/>
</dbReference>
<organism evidence="10 11">
    <name type="scientific">Wickerhamomyces mucosus</name>
    <dbReference type="NCBI Taxonomy" id="1378264"/>
    <lineage>
        <taxon>Eukaryota</taxon>
        <taxon>Fungi</taxon>
        <taxon>Dikarya</taxon>
        <taxon>Ascomycota</taxon>
        <taxon>Saccharomycotina</taxon>
        <taxon>Saccharomycetes</taxon>
        <taxon>Phaffomycetales</taxon>
        <taxon>Wickerhamomycetaceae</taxon>
        <taxon>Wickerhamomyces</taxon>
    </lineage>
</organism>
<dbReference type="SUPFAM" id="SSF48317">
    <property type="entry name" value="Acid phosphatase/Vanadium-dependent haloperoxidase"/>
    <property type="match status" value="1"/>
</dbReference>
<feature type="transmembrane region" description="Helical" evidence="8">
    <location>
        <begin position="277"/>
        <end position="295"/>
    </location>
</feature>
<dbReference type="GO" id="GO:0042392">
    <property type="term" value="F:sphingosine-1-phosphate phosphatase activity"/>
    <property type="evidence" value="ECO:0007669"/>
    <property type="project" value="TreeGrafter"/>
</dbReference>
<keyword evidence="5 8" id="KW-1133">Transmembrane helix</keyword>
<reference evidence="10" key="2">
    <citation type="submission" date="2021-01" db="EMBL/GenBank/DDBJ databases">
        <authorList>
            <person name="Schikora-Tamarit M.A."/>
        </authorList>
    </citation>
    <scope>NUCLEOTIDE SEQUENCE</scope>
    <source>
        <strain evidence="10">CBS6341</strain>
    </source>
</reference>
<dbReference type="CDD" id="cd03388">
    <property type="entry name" value="PAP2_SPPase1"/>
    <property type="match status" value="1"/>
</dbReference>
<feature type="transmembrane region" description="Helical" evidence="8">
    <location>
        <begin position="443"/>
        <end position="462"/>
    </location>
</feature>
<evidence type="ECO:0000313" key="10">
    <source>
        <dbReference type="EMBL" id="KAH3678523.1"/>
    </source>
</evidence>
<evidence type="ECO:0000256" key="6">
    <source>
        <dbReference type="ARBA" id="ARBA00023136"/>
    </source>
</evidence>
<dbReference type="GO" id="GO:0006629">
    <property type="term" value="P:lipid metabolic process"/>
    <property type="evidence" value="ECO:0007669"/>
    <property type="project" value="UniProtKB-ARBA"/>
</dbReference>
<feature type="transmembrane region" description="Helical" evidence="8">
    <location>
        <begin position="246"/>
        <end position="265"/>
    </location>
</feature>
<name>A0A9P8PU96_9ASCO</name>
<gene>
    <name evidence="10" type="ORF">WICMUC_001540</name>
</gene>
<dbReference type="OrthoDB" id="301434at2759"/>
<protein>
    <recommendedName>
        <fullName evidence="9">Phosphatidic acid phosphatase type 2/haloperoxidase domain-containing protein</fullName>
    </recommendedName>
</protein>
<dbReference type="PANTHER" id="PTHR14969:SF28">
    <property type="entry name" value="DIHYDROSPHINGOSINE 1-PHOSPHATE PHOSPHATASE LCB3-RELATED"/>
    <property type="match status" value="1"/>
</dbReference>
<evidence type="ECO:0000256" key="4">
    <source>
        <dbReference type="ARBA" id="ARBA00022824"/>
    </source>
</evidence>
<evidence type="ECO:0000256" key="2">
    <source>
        <dbReference type="ARBA" id="ARBA00022692"/>
    </source>
</evidence>
<reference evidence="10" key="1">
    <citation type="journal article" date="2021" name="Open Biol.">
        <title>Shared evolutionary footprints suggest mitochondrial oxidative damage underlies multiple complex I losses in fungi.</title>
        <authorList>
            <person name="Schikora-Tamarit M.A."/>
            <person name="Marcet-Houben M."/>
            <person name="Nosek J."/>
            <person name="Gabaldon T."/>
        </authorList>
    </citation>
    <scope>NUCLEOTIDE SEQUENCE</scope>
    <source>
        <strain evidence="10">CBS6341</strain>
    </source>
</reference>
<evidence type="ECO:0000256" key="1">
    <source>
        <dbReference type="ARBA" id="ARBA00004477"/>
    </source>
</evidence>
<feature type="domain" description="Phosphatidic acid phosphatase type 2/haloperoxidase" evidence="9">
    <location>
        <begin position="110"/>
        <end position="232"/>
    </location>
</feature>
<dbReference type="Proteomes" id="UP000769528">
    <property type="component" value="Unassembled WGS sequence"/>
</dbReference>
<dbReference type="InterPro" id="IPR000326">
    <property type="entry name" value="PAP2/HPO"/>
</dbReference>
<evidence type="ECO:0000256" key="8">
    <source>
        <dbReference type="SAM" id="Phobius"/>
    </source>
</evidence>
<dbReference type="Gene3D" id="1.20.144.10">
    <property type="entry name" value="Phosphatidic acid phosphatase type 2/haloperoxidase"/>
    <property type="match status" value="1"/>
</dbReference>
<evidence type="ECO:0000313" key="11">
    <source>
        <dbReference type="Proteomes" id="UP000769528"/>
    </source>
</evidence>
<feature type="transmembrane region" description="Helical" evidence="8">
    <location>
        <begin position="214"/>
        <end position="234"/>
    </location>
</feature>
<keyword evidence="3" id="KW-0378">Hydrolase</keyword>
<evidence type="ECO:0000259" key="9">
    <source>
        <dbReference type="SMART" id="SM00014"/>
    </source>
</evidence>
<sequence length="475" mass="54838">MPVAPTLHKTMVKSDRFAHLNNFESKNQYDDSGNYPHIHYKTRINPLRYKARQFLLPFIRAETERLYNIQTSMRSDFLDFYFPYTANLASHTFYVLTLPLPIWFGYGKITRDLVFILGYGIYFTGFVKDFCCLPRPRSPPLHRITLSGYTAKEYGFPSSHSANATAFSLLMASLVLQNYDSFQNCLWLYLSLVAIAAYYFSLVIGRIYCGMHGFLDIIVGAVIGALCLLIRSLTADWWDHFITNSSIFAPILAVLINYSLIYFHISPVDDCPCFDDSIAFIGVIMGLEISSWVYANYFVPYGFENIYIPYCFEELGVIKSALRVTVGLILVVIWKELSKPFLFKLFSPIYRKFVKDDKEMARFNRIRSRTLSKDEKIGNVKEFIQNLSQTDKKDTIGPQSAIDLTELDELQSHSDYYEELKILREKNVLFTCSAFKKRYDIEIIVRLIVYAGITFVSIVIFSEVVKFLKLTPTGY</sequence>